<comment type="caution">
    <text evidence="3">The sequence shown here is derived from an EMBL/GenBank/DDBJ whole genome shotgun (WGS) entry which is preliminary data.</text>
</comment>
<proteinExistence type="predicted"/>
<keyword evidence="1" id="KW-0812">Transmembrane</keyword>
<protein>
    <recommendedName>
        <fullName evidence="2">DUF3592 domain-containing protein</fullName>
    </recommendedName>
</protein>
<feature type="transmembrane region" description="Helical" evidence="1">
    <location>
        <begin position="91"/>
        <end position="112"/>
    </location>
</feature>
<evidence type="ECO:0000259" key="2">
    <source>
        <dbReference type="Pfam" id="PF12158"/>
    </source>
</evidence>
<dbReference type="EMBL" id="PDOC01000003">
    <property type="protein sequence ID" value="PIL45593.1"/>
    <property type="molecule type" value="Genomic_DNA"/>
</dbReference>
<dbReference type="Proteomes" id="UP000230390">
    <property type="component" value="Unassembled WGS sequence"/>
</dbReference>
<dbReference type="AlphaFoldDB" id="A0A2G8THU6"/>
<keyword evidence="4" id="KW-1185">Reference proteome</keyword>
<accession>A0A2G8THU6</accession>
<evidence type="ECO:0000256" key="1">
    <source>
        <dbReference type="SAM" id="Phobius"/>
    </source>
</evidence>
<keyword evidence="1" id="KW-1133">Transmembrane helix</keyword>
<keyword evidence="1" id="KW-0472">Membrane</keyword>
<evidence type="ECO:0000313" key="4">
    <source>
        <dbReference type="Proteomes" id="UP000230390"/>
    </source>
</evidence>
<organism evidence="3 4">
    <name type="scientific">Massilia eurypsychrophila</name>
    <dbReference type="NCBI Taxonomy" id="1485217"/>
    <lineage>
        <taxon>Bacteria</taxon>
        <taxon>Pseudomonadati</taxon>
        <taxon>Pseudomonadota</taxon>
        <taxon>Betaproteobacteria</taxon>
        <taxon>Burkholderiales</taxon>
        <taxon>Oxalobacteraceae</taxon>
        <taxon>Telluria group</taxon>
        <taxon>Massilia</taxon>
    </lineage>
</organism>
<dbReference type="InterPro" id="IPR021994">
    <property type="entry name" value="DUF3592"/>
</dbReference>
<name>A0A2G8THU6_9BURK</name>
<dbReference type="Pfam" id="PF12158">
    <property type="entry name" value="DUF3592"/>
    <property type="match status" value="1"/>
</dbReference>
<sequence>MVRRAQGSECRAANCWEATTSASLENSGKSQYCPIYEPICQPCDRQPGRMEADATARSVIVPGKTTTPRGPIPVGKMSNYVPPPDPQGNKILGWLFILSAILIAVFTSTRVYDKVASRSWPTTYGKIFSSAMYHTSGRSSLWCVKLRYRYVIDGKTFFSTRVSTTRMAGPPACDRDKEVITARMERYRPGALLKIRYHPTNPETATVYIDELDMMDYLFSLISVFLLFGGIKAIRDAAKMRSPVDILLNRG</sequence>
<feature type="transmembrane region" description="Helical" evidence="1">
    <location>
        <begin position="217"/>
        <end position="234"/>
    </location>
</feature>
<feature type="domain" description="DUF3592" evidence="2">
    <location>
        <begin position="132"/>
        <end position="208"/>
    </location>
</feature>
<gene>
    <name evidence="3" type="ORF">CR105_05750</name>
</gene>
<reference evidence="3 4" key="1">
    <citation type="submission" date="2017-10" db="EMBL/GenBank/DDBJ databases">
        <title>Massilia psychrophilum sp. nov., a novel purple-pigmented bacterium isolated from Tianshan glacier, Xinjiang Municipality, China.</title>
        <authorList>
            <person name="Wang H."/>
        </authorList>
    </citation>
    <scope>NUCLEOTIDE SEQUENCE [LARGE SCALE GENOMIC DNA]</scope>
    <source>
        <strain evidence="3 4">JCM 30074</strain>
    </source>
</reference>
<dbReference type="OrthoDB" id="8759833at2"/>
<evidence type="ECO:0000313" key="3">
    <source>
        <dbReference type="EMBL" id="PIL45593.1"/>
    </source>
</evidence>